<dbReference type="RefSeq" id="XP_001829008.2">
    <property type="nucleotide sequence ID" value="XM_001828956.2"/>
</dbReference>
<evidence type="ECO:0000256" key="2">
    <source>
        <dbReference type="ARBA" id="ARBA00022448"/>
    </source>
</evidence>
<feature type="region of interest" description="Disordered" evidence="9">
    <location>
        <begin position="466"/>
        <end position="502"/>
    </location>
</feature>
<keyword evidence="8 10" id="KW-0472">Membrane</keyword>
<feature type="region of interest" description="Disordered" evidence="9">
    <location>
        <begin position="72"/>
        <end position="91"/>
    </location>
</feature>
<dbReference type="InterPro" id="IPR027417">
    <property type="entry name" value="P-loop_NTPase"/>
</dbReference>
<feature type="transmembrane region" description="Helical" evidence="10">
    <location>
        <begin position="116"/>
        <end position="134"/>
    </location>
</feature>
<dbReference type="CDD" id="cd18604">
    <property type="entry name" value="ABC_6TM_VMR1_D2_like"/>
    <property type="match status" value="1"/>
</dbReference>
<dbReference type="VEuPathDB" id="FungiDB:CC1G_01688"/>
<sequence length="1581" mass="174750">MSAVWFPQQPLSSVLSLPGALGLPNACKTGHTSIWGNSLLIPVGAALVSLTILVLHVIIASGRIQRSWVRLRRADPTESTPDDGSTVSPGEEANIVSDFSEHVKLHGGATIFAFRVLRLLACIALLGLFVYSSILDEQSSLYVIFGDKKKKGGRKHRDKTPPKLTEQEWIDMMLSMTSFYLVSLATVVLAATPRWSRIANHHLTLVLFAFLAVYVSRDVYPLITFNEIPMDQAEVPLFIPRQYTPIYPEEPTTANPEQTTSLFSLATYSFLDPVIVVANKLPTLPSDLLPPLADYDSAKHLKSRSFPHVDAFSRAHKRHIFFGLMRVFRTEYMILGFMMLVQVLAGFASPLGVKYLLRYIETNGAGATIKPWFWILWLFLGPFIASLAFQWYIFIAAMRTEGILTQLIFEHALRIRVKAEAPEDLATKTPGPVTPDSASAPGTPIEPSELGTDHSHLATDSTLVASSSEGTFKPTGSDSGTDAALDAASMKPASQHDDGSSNAQNLVGKINNLVTTDLNNIVDARDFLYIVIWIPLQITLCIVFLYNVLGWSSFVGLAAMLLLFPVPSYVAKLMQDVQTARLKKTDARVEIVSEAMNVVRMIKLFGWEKKMNDRIAEKREVELYYLWKRNMLELVNGSLNYLIPTTVMKRELTASIVFSSMTVFDMLREQLNITFWSLTKIIAGRVSLDRVNDFLNNTELLDQFADSKEPSIVPPSLVTESQEIGFHDASFAWSRDTTGSLTPSKRQFRLKIENDLFFPRGQLSIIIGPTGSGKTSLLMALLGEMHFVPMAPDSWFSLPRSGGIAYAAQESWVQNETIRENILFGAPYDEERYNKVIYQCSLARDLSLFEAGDQTEVGEKGLTLSGGQKARITLARAIYSRAEILLLDDVLAALDVHTSKWIVEKCFAGDLVKGRTMILVTHNVALASSVAEFAVSLGGDGKVLAQGPISEVVKHDKRLIKQVNEEERILHKSEEEIDPKGKAPPDSADGKLIVEEEVEEGHVSWSAVKMFFSAMGGVKRPQMFFILYMTGIVLCEVVSVAQTWWLGYWASQYSIHPPSEVPVSWYLGFYGALLLVGSIAYASSYAYYIIGSIRASRTLHKQLLEAVLGTTLRWLDTTPISRVITRCTQDIRTVDGPLADQLWYLSEMTYSMLIKFGAVLLFTPVFLLPGIIVATLGGWCGQIYIKAQLSVKREMSNAKAPVLGHFGAAIAGLTSLRAYGAQQAFIEESLKRINRYTRAARVFYNLNRWICIRVDVLGGLFASSLAAYLIYFRDHSASNIGFSLNMAVGFSTMILWWIRIVNEFEVQGNSLERIGQYTSIEQEPKPTLDGIPPAYWPAEGSLHVENLSARYSPDGPKVLRDLSFDIRSGERVGVVGRTGSGKSSLTLALLRCIFTEGKVVYAGKDTNSLNLDALRSNITIIPQIPELLSGSLRQNLDPFDQYDDALLNDALRSAGLFSLQEGVEEGKLTLDSAISSGGGNLSVGQRQIIALAPTSAIDHKTDAVIQSSLRNGLGRDVTVLTVAHRLQTIIDADRIMVLDAGQIVEFDKPSELLKNPSSKLRALVEESGDRETLMSLAGYEG</sequence>
<dbReference type="FunFam" id="3.40.50.300:FF:000163">
    <property type="entry name" value="Multidrug resistance-associated protein member 4"/>
    <property type="match status" value="1"/>
</dbReference>
<evidence type="ECO:0000259" key="11">
    <source>
        <dbReference type="PROSITE" id="PS50893"/>
    </source>
</evidence>
<dbReference type="GO" id="GO:0005524">
    <property type="term" value="F:ATP binding"/>
    <property type="evidence" value="ECO:0007669"/>
    <property type="project" value="UniProtKB-KW"/>
</dbReference>
<gene>
    <name evidence="13" type="ORF">CC1G_01688</name>
</gene>
<feature type="region of interest" description="Disordered" evidence="9">
    <location>
        <begin position="424"/>
        <end position="451"/>
    </location>
</feature>
<dbReference type="EMBL" id="AACS02000001">
    <property type="protein sequence ID" value="EAU92643.2"/>
    <property type="molecule type" value="Genomic_DNA"/>
</dbReference>
<dbReference type="SUPFAM" id="SSF52540">
    <property type="entry name" value="P-loop containing nucleoside triphosphate hydrolases"/>
    <property type="match status" value="2"/>
</dbReference>
<keyword evidence="14" id="KW-1185">Reference proteome</keyword>
<evidence type="ECO:0000256" key="1">
    <source>
        <dbReference type="ARBA" id="ARBA00004141"/>
    </source>
</evidence>
<dbReference type="STRING" id="240176.A8N289"/>
<feature type="domain" description="ABC transmembrane type-1" evidence="12">
    <location>
        <begin position="334"/>
        <end position="648"/>
    </location>
</feature>
<feature type="domain" description="ABC transporter" evidence="11">
    <location>
        <begin position="1342"/>
        <end position="1565"/>
    </location>
</feature>
<keyword evidence="5" id="KW-0547">Nucleotide-binding</keyword>
<dbReference type="GO" id="GO:0016020">
    <property type="term" value="C:membrane"/>
    <property type="evidence" value="ECO:0007669"/>
    <property type="project" value="UniProtKB-SubCell"/>
</dbReference>
<feature type="compositionally biased region" description="Polar residues" evidence="9">
    <location>
        <begin position="466"/>
        <end position="480"/>
    </location>
</feature>
<comment type="subcellular location">
    <subcellularLocation>
        <location evidence="1">Membrane</location>
        <topology evidence="1">Multi-pass membrane protein</topology>
    </subcellularLocation>
</comment>
<dbReference type="InterPro" id="IPR011527">
    <property type="entry name" value="ABC1_TM_dom"/>
</dbReference>
<dbReference type="InterPro" id="IPR003439">
    <property type="entry name" value="ABC_transporter-like_ATP-bd"/>
</dbReference>
<dbReference type="InterPro" id="IPR050173">
    <property type="entry name" value="ABC_transporter_C-like"/>
</dbReference>
<feature type="transmembrane region" description="Helical" evidence="10">
    <location>
        <begin position="1065"/>
        <end position="1090"/>
    </location>
</feature>
<dbReference type="CDD" id="cd18596">
    <property type="entry name" value="ABC_6TM_VMR1_D1_like"/>
    <property type="match status" value="1"/>
</dbReference>
<organism evidence="13 14">
    <name type="scientific">Coprinopsis cinerea (strain Okayama-7 / 130 / ATCC MYA-4618 / FGSC 9003)</name>
    <name type="common">Inky cap fungus</name>
    <name type="synonym">Hormographiella aspergillata</name>
    <dbReference type="NCBI Taxonomy" id="240176"/>
    <lineage>
        <taxon>Eukaryota</taxon>
        <taxon>Fungi</taxon>
        <taxon>Dikarya</taxon>
        <taxon>Basidiomycota</taxon>
        <taxon>Agaricomycotina</taxon>
        <taxon>Agaricomycetes</taxon>
        <taxon>Agaricomycetidae</taxon>
        <taxon>Agaricales</taxon>
        <taxon>Agaricineae</taxon>
        <taxon>Psathyrellaceae</taxon>
        <taxon>Coprinopsis</taxon>
    </lineage>
</organism>
<dbReference type="Proteomes" id="UP000001861">
    <property type="component" value="Unassembled WGS sequence"/>
</dbReference>
<dbReference type="GeneID" id="6005434"/>
<comment type="caution">
    <text evidence="13">The sequence shown here is derived from an EMBL/GenBank/DDBJ whole genome shotgun (WGS) entry which is preliminary data.</text>
</comment>
<evidence type="ECO:0000256" key="5">
    <source>
        <dbReference type="ARBA" id="ARBA00022741"/>
    </source>
</evidence>
<dbReference type="CDD" id="cd03250">
    <property type="entry name" value="ABCC_MRP_domain1"/>
    <property type="match status" value="1"/>
</dbReference>
<dbReference type="Pfam" id="PF00664">
    <property type="entry name" value="ABC_membrane"/>
    <property type="match status" value="2"/>
</dbReference>
<feature type="transmembrane region" description="Helical" evidence="10">
    <location>
        <begin position="169"/>
        <end position="191"/>
    </location>
</feature>
<dbReference type="OMA" id="EACIFGY"/>
<feature type="compositionally biased region" description="Polar residues" evidence="9">
    <location>
        <begin position="77"/>
        <end position="88"/>
    </location>
</feature>
<accession>A8N289</accession>
<evidence type="ECO:0000259" key="12">
    <source>
        <dbReference type="PROSITE" id="PS50929"/>
    </source>
</evidence>
<evidence type="ECO:0000256" key="4">
    <source>
        <dbReference type="ARBA" id="ARBA00022737"/>
    </source>
</evidence>
<feature type="domain" description="ABC transporter" evidence="11">
    <location>
        <begin position="724"/>
        <end position="965"/>
    </location>
</feature>
<dbReference type="PANTHER" id="PTHR24223">
    <property type="entry name" value="ATP-BINDING CASSETTE SUB-FAMILY C"/>
    <property type="match status" value="1"/>
</dbReference>
<evidence type="ECO:0000256" key="7">
    <source>
        <dbReference type="ARBA" id="ARBA00022989"/>
    </source>
</evidence>
<dbReference type="InterPro" id="IPR003593">
    <property type="entry name" value="AAA+_ATPase"/>
</dbReference>
<evidence type="ECO:0000256" key="9">
    <source>
        <dbReference type="SAM" id="MobiDB-lite"/>
    </source>
</evidence>
<evidence type="ECO:0000256" key="8">
    <source>
        <dbReference type="ARBA" id="ARBA00023136"/>
    </source>
</evidence>
<dbReference type="PROSITE" id="PS50929">
    <property type="entry name" value="ABC_TM1F"/>
    <property type="match status" value="2"/>
</dbReference>
<dbReference type="FunCoup" id="A8N289">
    <property type="interactions" value="33"/>
</dbReference>
<dbReference type="SMART" id="SM00382">
    <property type="entry name" value="AAA"/>
    <property type="match status" value="2"/>
</dbReference>
<keyword evidence="3 10" id="KW-0812">Transmembrane</keyword>
<dbReference type="eggNOG" id="KOG0054">
    <property type="taxonomic scope" value="Eukaryota"/>
</dbReference>
<name>A8N289_COPC7</name>
<dbReference type="Gene3D" id="1.20.1560.10">
    <property type="entry name" value="ABC transporter type 1, transmembrane domain"/>
    <property type="match status" value="2"/>
</dbReference>
<protein>
    <submittedName>
        <fullName evidence="13">ATP-binding cassette transporter</fullName>
    </submittedName>
</protein>
<evidence type="ECO:0000313" key="14">
    <source>
        <dbReference type="Proteomes" id="UP000001861"/>
    </source>
</evidence>
<evidence type="ECO:0000256" key="6">
    <source>
        <dbReference type="ARBA" id="ARBA00022840"/>
    </source>
</evidence>
<dbReference type="Pfam" id="PF00005">
    <property type="entry name" value="ABC_tran"/>
    <property type="match status" value="2"/>
</dbReference>
<proteinExistence type="predicted"/>
<feature type="transmembrane region" description="Helical" evidence="10">
    <location>
        <begin position="1246"/>
        <end position="1271"/>
    </location>
</feature>
<reference evidence="13 14" key="1">
    <citation type="journal article" date="2010" name="Proc. Natl. Acad. Sci. U.S.A.">
        <title>Insights into evolution of multicellular fungi from the assembled chromosomes of the mushroom Coprinopsis cinerea (Coprinus cinereus).</title>
        <authorList>
            <person name="Stajich J.E."/>
            <person name="Wilke S.K."/>
            <person name="Ahren D."/>
            <person name="Au C.H."/>
            <person name="Birren B.W."/>
            <person name="Borodovsky M."/>
            <person name="Burns C."/>
            <person name="Canback B."/>
            <person name="Casselton L.A."/>
            <person name="Cheng C.K."/>
            <person name="Deng J."/>
            <person name="Dietrich F.S."/>
            <person name="Fargo D.C."/>
            <person name="Farman M.L."/>
            <person name="Gathman A.C."/>
            <person name="Goldberg J."/>
            <person name="Guigo R."/>
            <person name="Hoegger P.J."/>
            <person name="Hooker J.B."/>
            <person name="Huggins A."/>
            <person name="James T.Y."/>
            <person name="Kamada T."/>
            <person name="Kilaru S."/>
            <person name="Kodira C."/>
            <person name="Kues U."/>
            <person name="Kupfer D."/>
            <person name="Kwan H.S."/>
            <person name="Lomsadze A."/>
            <person name="Li W."/>
            <person name="Lilly W.W."/>
            <person name="Ma L.J."/>
            <person name="Mackey A.J."/>
            <person name="Manning G."/>
            <person name="Martin F."/>
            <person name="Muraguchi H."/>
            <person name="Natvig D.O."/>
            <person name="Palmerini H."/>
            <person name="Ramesh M.A."/>
            <person name="Rehmeyer C.J."/>
            <person name="Roe B.A."/>
            <person name="Shenoy N."/>
            <person name="Stanke M."/>
            <person name="Ter-Hovhannisyan V."/>
            <person name="Tunlid A."/>
            <person name="Velagapudi R."/>
            <person name="Vision T.J."/>
            <person name="Zeng Q."/>
            <person name="Zolan M.E."/>
            <person name="Pukkila P.J."/>
        </authorList>
    </citation>
    <scope>NUCLEOTIDE SEQUENCE [LARGE SCALE GENOMIC DNA]</scope>
    <source>
        <strain evidence="14">Okayama-7 / 130 / ATCC MYA-4618 / FGSC 9003</strain>
    </source>
</reference>
<feature type="transmembrane region" description="Helical" evidence="10">
    <location>
        <begin position="527"/>
        <end position="548"/>
    </location>
</feature>
<dbReference type="HOGENOM" id="CLU_000604_27_6_1"/>
<dbReference type="InParanoid" id="A8N289"/>
<dbReference type="PROSITE" id="PS00211">
    <property type="entry name" value="ABC_TRANSPORTER_1"/>
    <property type="match status" value="1"/>
</dbReference>
<feature type="transmembrane region" description="Helical" evidence="10">
    <location>
        <begin position="372"/>
        <end position="394"/>
    </location>
</feature>
<dbReference type="InterPro" id="IPR036640">
    <property type="entry name" value="ABC1_TM_sf"/>
</dbReference>
<keyword evidence="7 10" id="KW-1133">Transmembrane helix</keyword>
<dbReference type="PANTHER" id="PTHR24223:SF356">
    <property type="entry name" value="ATP-BINDING CASSETTE TRANSPORTER ABC4"/>
    <property type="match status" value="1"/>
</dbReference>
<feature type="transmembrane region" description="Helical" evidence="10">
    <location>
        <begin position="1158"/>
        <end position="1185"/>
    </location>
</feature>
<feature type="transmembrane region" description="Helical" evidence="10">
    <location>
        <begin position="1025"/>
        <end position="1045"/>
    </location>
</feature>
<feature type="transmembrane region" description="Helical" evidence="10">
    <location>
        <begin position="554"/>
        <end position="574"/>
    </location>
</feature>
<dbReference type="GO" id="GO:0140359">
    <property type="term" value="F:ABC-type transporter activity"/>
    <property type="evidence" value="ECO:0007669"/>
    <property type="project" value="InterPro"/>
</dbReference>
<keyword evidence="2" id="KW-0813">Transport</keyword>
<dbReference type="SUPFAM" id="SSF90123">
    <property type="entry name" value="ABC transporter transmembrane region"/>
    <property type="match status" value="2"/>
</dbReference>
<dbReference type="GO" id="GO:0016887">
    <property type="term" value="F:ATP hydrolysis activity"/>
    <property type="evidence" value="ECO:0007669"/>
    <property type="project" value="InterPro"/>
</dbReference>
<keyword evidence="4" id="KW-0677">Repeat</keyword>
<dbReference type="FunFam" id="1.20.1560.10:FF:000013">
    <property type="entry name" value="ABC transporter C family member 2"/>
    <property type="match status" value="1"/>
</dbReference>
<evidence type="ECO:0000256" key="3">
    <source>
        <dbReference type="ARBA" id="ARBA00022692"/>
    </source>
</evidence>
<keyword evidence="6 13" id="KW-0067">ATP-binding</keyword>
<evidence type="ECO:0000313" key="13">
    <source>
        <dbReference type="EMBL" id="EAU92643.2"/>
    </source>
</evidence>
<feature type="transmembrane region" description="Helical" evidence="10">
    <location>
        <begin position="39"/>
        <end position="62"/>
    </location>
</feature>
<dbReference type="CDD" id="cd03244">
    <property type="entry name" value="ABCC_MRP_domain2"/>
    <property type="match status" value="1"/>
</dbReference>
<feature type="domain" description="ABC transmembrane type-1" evidence="12">
    <location>
        <begin position="1026"/>
        <end position="1296"/>
    </location>
</feature>
<dbReference type="KEGG" id="cci:CC1G_01688"/>
<dbReference type="InterPro" id="IPR017871">
    <property type="entry name" value="ABC_transporter-like_CS"/>
</dbReference>
<feature type="transmembrane region" description="Helical" evidence="10">
    <location>
        <begin position="332"/>
        <end position="352"/>
    </location>
</feature>
<dbReference type="OrthoDB" id="6500128at2759"/>
<feature type="transmembrane region" description="Helical" evidence="10">
    <location>
        <begin position="1277"/>
        <end position="1298"/>
    </location>
</feature>
<dbReference type="Gene3D" id="3.40.50.300">
    <property type="entry name" value="P-loop containing nucleotide triphosphate hydrolases"/>
    <property type="match status" value="2"/>
</dbReference>
<dbReference type="PROSITE" id="PS50893">
    <property type="entry name" value="ABC_TRANSPORTER_2"/>
    <property type="match status" value="2"/>
</dbReference>
<evidence type="ECO:0000256" key="10">
    <source>
        <dbReference type="SAM" id="Phobius"/>
    </source>
</evidence>